<evidence type="ECO:0000313" key="1">
    <source>
        <dbReference type="EMBL" id="KAA6385402.1"/>
    </source>
</evidence>
<dbReference type="GO" id="GO:0005666">
    <property type="term" value="C:RNA polymerase III complex"/>
    <property type="evidence" value="ECO:0007669"/>
    <property type="project" value="TreeGrafter"/>
</dbReference>
<dbReference type="PANTHER" id="PTHR12069:SF0">
    <property type="entry name" value="DNA-DIRECTED RNA POLYMERASE III SUBUNIT RPC5"/>
    <property type="match status" value="1"/>
</dbReference>
<dbReference type="PANTHER" id="PTHR12069">
    <property type="entry name" value="DNA-DIRECTED RNA POLYMERASES III 80 KDA POLYPEPTIDE RNA POLYMERASE III SUBUNIT 5"/>
    <property type="match status" value="1"/>
</dbReference>
<comment type="caution">
    <text evidence="1">The sequence shown here is derived from an EMBL/GenBank/DDBJ whole genome shotgun (WGS) entry which is preliminary data.</text>
</comment>
<dbReference type="Proteomes" id="UP000324800">
    <property type="component" value="Unassembled WGS sequence"/>
</dbReference>
<proteinExistence type="predicted"/>
<dbReference type="Pfam" id="PF04801">
    <property type="entry name" value="RPC5"/>
    <property type="match status" value="2"/>
</dbReference>
<name>A0A5J4VS37_9EUKA</name>
<dbReference type="GO" id="GO:0042797">
    <property type="term" value="P:tRNA transcription by RNA polymerase III"/>
    <property type="evidence" value="ECO:0007669"/>
    <property type="project" value="TreeGrafter"/>
</dbReference>
<dbReference type="AlphaFoldDB" id="A0A5J4VS37"/>
<sequence length="669" mass="76537">MLEDLDDDPVVEEYEVLLNDNFPGFSLWQYPLRSNLMPYDFNRLRKLRAKPHQHIVELTFQSGKPSNFDFSSMQATDPRGKRTFSLSSQIVRQYSNTMIGYISDGRVFLTPLASILQLHPTFDHLNSLLVQEQGSNNEDISLLPTTKLNESLQLQQQLLGIKKPQQQKWKNPAASLIPLSVSMAPNTTHQQQQQQPQSVTEVLGGSGFSSSYGRRHAYNIMKQSEADEDWIDCIMYRDVKQDPLKEALSRLLCGTVSTAMQIVQQSGIQSSNVDWLHNQIRLQYPPQSNIFGYGNSFDTSALLLLKSNQNQIPIQQPTAIIPGQYISQADKKDSQQRIQFHQIQSRSASEYFDDVFAYPSTSRFTQSSLRRVIPVNELNNSEFLILGKNDDQKQNSQQLEYQQSQSNLLHKLLQRIENQKTGYFVYDEIDHILLQKLPIEDQVRVLIRRAHILRLSDVLDSLENDLGITVIRSESKNGEDLIHHSFTSPFQRLQRPDSKLFPQNTHISEKGIMNPGMKRGVEIREEEVINALSLSSVLVHGWWVEQPSPIYQGLIQRVREILIGLLAQKEVVQLSEIPSLSFIPASVSRKLLEDLTEPVKITQNSQSSYQATHIDNNLVHFKYPIDNDIEQRFQNIAREQANVITNMYKQAKEAVNFLLGLSDIINKGE</sequence>
<organism evidence="1 2">
    <name type="scientific">Streblomastix strix</name>
    <dbReference type="NCBI Taxonomy" id="222440"/>
    <lineage>
        <taxon>Eukaryota</taxon>
        <taxon>Metamonada</taxon>
        <taxon>Preaxostyla</taxon>
        <taxon>Oxymonadida</taxon>
        <taxon>Streblomastigidae</taxon>
        <taxon>Streblomastix</taxon>
    </lineage>
</organism>
<protein>
    <submittedName>
        <fullName evidence="1">Uncharacterized protein</fullName>
    </submittedName>
</protein>
<gene>
    <name evidence="1" type="ORF">EZS28_019073</name>
</gene>
<accession>A0A5J4VS37</accession>
<reference evidence="1 2" key="1">
    <citation type="submission" date="2019-03" db="EMBL/GenBank/DDBJ databases">
        <title>Single cell metagenomics reveals metabolic interactions within the superorganism composed of flagellate Streblomastix strix and complex community of Bacteroidetes bacteria on its surface.</title>
        <authorList>
            <person name="Treitli S.C."/>
            <person name="Kolisko M."/>
            <person name="Husnik F."/>
            <person name="Keeling P."/>
            <person name="Hampl V."/>
        </authorList>
    </citation>
    <scope>NUCLEOTIDE SEQUENCE [LARGE SCALE GENOMIC DNA]</scope>
    <source>
        <strain evidence="1">ST1C</strain>
    </source>
</reference>
<dbReference type="EMBL" id="SNRW01005282">
    <property type="protein sequence ID" value="KAA6385402.1"/>
    <property type="molecule type" value="Genomic_DNA"/>
</dbReference>
<evidence type="ECO:0000313" key="2">
    <source>
        <dbReference type="Proteomes" id="UP000324800"/>
    </source>
</evidence>
<dbReference type="OrthoDB" id="340681at2759"/>
<dbReference type="InterPro" id="IPR006886">
    <property type="entry name" value="RNA_pol_III_Rpc5"/>
</dbReference>